<evidence type="ECO:0000313" key="1">
    <source>
        <dbReference type="EMBL" id="KAI3352057.1"/>
    </source>
</evidence>
<dbReference type="Proteomes" id="UP000831701">
    <property type="component" value="Chromosome 24"/>
</dbReference>
<dbReference type="EMBL" id="CM041554">
    <property type="protein sequence ID" value="KAI3352057.1"/>
    <property type="molecule type" value="Genomic_DNA"/>
</dbReference>
<name>A0ACB8VB05_9TELE</name>
<sequence length="128" mass="13407">MCCPRFSPPEACCKDRKCISPLGKCQQGHIPTTELLFAATAISKAITPPVALLPPPPPTAAPPHGGDIDQVSSVEEGPADQELPEEAVKLEPIHLPVFKSSRQLEAAGCILSHPALALSGGRKPNYPG</sequence>
<evidence type="ECO:0000313" key="2">
    <source>
        <dbReference type="Proteomes" id="UP000831701"/>
    </source>
</evidence>
<organism evidence="1 2">
    <name type="scientific">Scortum barcoo</name>
    <name type="common">barcoo grunter</name>
    <dbReference type="NCBI Taxonomy" id="214431"/>
    <lineage>
        <taxon>Eukaryota</taxon>
        <taxon>Metazoa</taxon>
        <taxon>Chordata</taxon>
        <taxon>Craniata</taxon>
        <taxon>Vertebrata</taxon>
        <taxon>Euteleostomi</taxon>
        <taxon>Actinopterygii</taxon>
        <taxon>Neopterygii</taxon>
        <taxon>Teleostei</taxon>
        <taxon>Neoteleostei</taxon>
        <taxon>Acanthomorphata</taxon>
        <taxon>Eupercaria</taxon>
        <taxon>Centrarchiformes</taxon>
        <taxon>Terapontoidei</taxon>
        <taxon>Terapontidae</taxon>
        <taxon>Scortum</taxon>
    </lineage>
</organism>
<comment type="caution">
    <text evidence="1">The sequence shown here is derived from an EMBL/GenBank/DDBJ whole genome shotgun (WGS) entry which is preliminary data.</text>
</comment>
<proteinExistence type="predicted"/>
<reference evidence="1" key="1">
    <citation type="submission" date="2022-04" db="EMBL/GenBank/DDBJ databases">
        <title>Jade perch genome.</title>
        <authorList>
            <person name="Chao B."/>
        </authorList>
    </citation>
    <scope>NUCLEOTIDE SEQUENCE</scope>
    <source>
        <strain evidence="1">CB-2022</strain>
    </source>
</reference>
<protein>
    <submittedName>
        <fullName evidence="1">Uncharacterized protein</fullName>
    </submittedName>
</protein>
<gene>
    <name evidence="1" type="ORF">L3Q82_020872</name>
</gene>
<keyword evidence="2" id="KW-1185">Reference proteome</keyword>
<accession>A0ACB8VB05</accession>